<dbReference type="Pfam" id="PF18050">
    <property type="entry name" value="Cyclophil_like2"/>
    <property type="match status" value="1"/>
</dbReference>
<reference evidence="2" key="2">
    <citation type="journal article" date="2021" name="PeerJ">
        <title>Extensive microbial diversity within the chicken gut microbiome revealed by metagenomics and culture.</title>
        <authorList>
            <person name="Gilroy R."/>
            <person name="Ravi A."/>
            <person name="Getino M."/>
            <person name="Pursley I."/>
            <person name="Horton D.L."/>
            <person name="Alikhan N.F."/>
            <person name="Baker D."/>
            <person name="Gharbi K."/>
            <person name="Hall N."/>
            <person name="Watson M."/>
            <person name="Adriaenssens E.M."/>
            <person name="Foster-Nyarko E."/>
            <person name="Jarju S."/>
            <person name="Secka A."/>
            <person name="Antonio M."/>
            <person name="Oren A."/>
            <person name="Chaudhuri R.R."/>
            <person name="La Ragione R."/>
            <person name="Hildebrand F."/>
            <person name="Pallen M.J."/>
        </authorList>
    </citation>
    <scope>NUCLEOTIDE SEQUENCE</scope>
    <source>
        <strain evidence="2">CHK176-6737</strain>
    </source>
</reference>
<dbReference type="EMBL" id="DVNM01000042">
    <property type="protein sequence ID" value="HIU69726.1"/>
    <property type="molecule type" value="Genomic_DNA"/>
</dbReference>
<feature type="domain" description="Cyclophilin-like" evidence="1">
    <location>
        <begin position="6"/>
        <end position="114"/>
    </location>
</feature>
<accession>A0A9D1SPL7</accession>
<dbReference type="AlphaFoldDB" id="A0A9D1SPL7"/>
<evidence type="ECO:0000313" key="2">
    <source>
        <dbReference type="EMBL" id="HIU69726.1"/>
    </source>
</evidence>
<dbReference type="SUPFAM" id="SSF50891">
    <property type="entry name" value="Cyclophilin-like"/>
    <property type="match status" value="1"/>
</dbReference>
<comment type="caution">
    <text evidence="2">The sequence shown here is derived from an EMBL/GenBank/DDBJ whole genome shotgun (WGS) entry which is preliminary data.</text>
</comment>
<dbReference type="InterPro" id="IPR029000">
    <property type="entry name" value="Cyclophilin-like_dom_sf"/>
</dbReference>
<protein>
    <recommendedName>
        <fullName evidence="1">Cyclophilin-like domain-containing protein</fullName>
    </recommendedName>
</protein>
<reference evidence="2" key="1">
    <citation type="submission" date="2020-10" db="EMBL/GenBank/DDBJ databases">
        <authorList>
            <person name="Gilroy R."/>
        </authorList>
    </citation>
    <scope>NUCLEOTIDE SEQUENCE</scope>
    <source>
        <strain evidence="2">CHK176-6737</strain>
    </source>
</reference>
<dbReference type="Proteomes" id="UP000824125">
    <property type="component" value="Unassembled WGS sequence"/>
</dbReference>
<evidence type="ECO:0000259" key="1">
    <source>
        <dbReference type="Pfam" id="PF18050"/>
    </source>
</evidence>
<evidence type="ECO:0000313" key="3">
    <source>
        <dbReference type="Proteomes" id="UP000824125"/>
    </source>
</evidence>
<name>A0A9D1SPL7_9FIRM</name>
<gene>
    <name evidence="2" type="ORF">IAD23_07210</name>
</gene>
<sequence length="118" mass="12602">MQTIEIIASGQTFTAALNGSKAAQALAAKLPLTITMQELHGNEKYHYFSDTLPADAQRVGTIRAGDLMLYGSDCLVLFYQTFSTAHTYTPLGSITDPSGLAEALGSDRVQVTFRAAEG</sequence>
<proteinExistence type="predicted"/>
<dbReference type="InterPro" id="IPR041183">
    <property type="entry name" value="Cyclophilin-like"/>
</dbReference>
<dbReference type="Gene3D" id="2.40.100.20">
    <property type="match status" value="1"/>
</dbReference>
<organism evidence="2 3">
    <name type="scientific">Candidatus Scybalenecus merdavium</name>
    <dbReference type="NCBI Taxonomy" id="2840939"/>
    <lineage>
        <taxon>Bacteria</taxon>
        <taxon>Bacillati</taxon>
        <taxon>Bacillota</taxon>
        <taxon>Clostridia</taxon>
        <taxon>Eubacteriales</taxon>
        <taxon>Oscillospiraceae</taxon>
        <taxon>Oscillospiraceae incertae sedis</taxon>
        <taxon>Candidatus Scybalenecus</taxon>
    </lineage>
</organism>